<evidence type="ECO:0000256" key="5">
    <source>
        <dbReference type="ARBA" id="ARBA00016895"/>
    </source>
</evidence>
<evidence type="ECO:0000313" key="19">
    <source>
        <dbReference type="Proteomes" id="UP000779900"/>
    </source>
</evidence>
<evidence type="ECO:0000256" key="11">
    <source>
        <dbReference type="ARBA" id="ARBA00023004"/>
    </source>
</evidence>
<feature type="binding site" evidence="17">
    <location>
        <position position="10"/>
    </location>
    <ligand>
        <name>[4Fe-4S] cluster</name>
        <dbReference type="ChEBI" id="CHEBI:49883"/>
    </ligand>
</feature>
<gene>
    <name evidence="17" type="primary">queH</name>
    <name evidence="18" type="ORF">FJY68_04275</name>
</gene>
<feature type="binding site" evidence="17">
    <location>
        <position position="91"/>
    </location>
    <ligand>
        <name>[4Fe-4S] cluster</name>
        <dbReference type="ChEBI" id="CHEBI:49883"/>
    </ligand>
</feature>
<dbReference type="PANTHER" id="PTHR36701:SF1">
    <property type="entry name" value="EPOXYQUEUOSINE REDUCTASE QUEH"/>
    <property type="match status" value="1"/>
</dbReference>
<evidence type="ECO:0000256" key="17">
    <source>
        <dbReference type="HAMAP-Rule" id="MF_02089"/>
    </source>
</evidence>
<keyword evidence="11 17" id="KW-0408">Iron</keyword>
<evidence type="ECO:0000313" key="18">
    <source>
        <dbReference type="EMBL" id="MBM3331053.1"/>
    </source>
</evidence>
<evidence type="ECO:0000256" key="16">
    <source>
        <dbReference type="ARBA" id="ARBA00047415"/>
    </source>
</evidence>
<organism evidence="18 19">
    <name type="scientific">candidate division WOR-3 bacterium</name>
    <dbReference type="NCBI Taxonomy" id="2052148"/>
    <lineage>
        <taxon>Bacteria</taxon>
        <taxon>Bacteria division WOR-3</taxon>
    </lineage>
</organism>
<evidence type="ECO:0000256" key="2">
    <source>
        <dbReference type="ARBA" id="ARBA00004691"/>
    </source>
</evidence>
<comment type="catalytic activity">
    <reaction evidence="16 17">
        <text>epoxyqueuosine(34) in tRNA + AH2 = queuosine(34) in tRNA + A + H2O</text>
        <dbReference type="Rhea" id="RHEA:32159"/>
        <dbReference type="Rhea" id="RHEA-COMP:18571"/>
        <dbReference type="Rhea" id="RHEA-COMP:18582"/>
        <dbReference type="ChEBI" id="CHEBI:13193"/>
        <dbReference type="ChEBI" id="CHEBI:15377"/>
        <dbReference type="ChEBI" id="CHEBI:17499"/>
        <dbReference type="ChEBI" id="CHEBI:194431"/>
        <dbReference type="ChEBI" id="CHEBI:194443"/>
        <dbReference type="EC" id="1.17.99.6"/>
    </reaction>
</comment>
<evidence type="ECO:0000256" key="3">
    <source>
        <dbReference type="ARBA" id="ARBA00008207"/>
    </source>
</evidence>
<keyword evidence="13 17" id="KW-1015">Disulfide bond</keyword>
<proteinExistence type="inferred from homology"/>
<name>A0A937XCT6_UNCW3</name>
<keyword evidence="14 17" id="KW-0676">Redox-active center</keyword>
<dbReference type="EC" id="1.17.99.6" evidence="4 17"/>
<comment type="function">
    <text evidence="1 17">Catalyzes the conversion of epoxyqueuosine (oQ) to queuosine (Q), which is a hypermodified base found in the wobble positions of tRNA(Asp), tRNA(Asn), tRNA(His) and tRNA(Tyr).</text>
</comment>
<evidence type="ECO:0000256" key="9">
    <source>
        <dbReference type="ARBA" id="ARBA00022785"/>
    </source>
</evidence>
<keyword evidence="12 17" id="KW-0411">Iron-sulfur</keyword>
<dbReference type="GO" id="GO:0052693">
    <property type="term" value="F:epoxyqueuosine reductase activity"/>
    <property type="evidence" value="ECO:0007669"/>
    <property type="project" value="UniProtKB-UniRule"/>
</dbReference>
<keyword evidence="6 17" id="KW-0004">4Fe-4S</keyword>
<evidence type="ECO:0000256" key="1">
    <source>
        <dbReference type="ARBA" id="ARBA00002268"/>
    </source>
</evidence>
<evidence type="ECO:0000256" key="8">
    <source>
        <dbReference type="ARBA" id="ARBA00022723"/>
    </source>
</evidence>
<dbReference type="GO" id="GO:0008616">
    <property type="term" value="P:tRNA queuosine(34) biosynthetic process"/>
    <property type="evidence" value="ECO:0007669"/>
    <property type="project" value="UniProtKB-UniRule"/>
</dbReference>
<evidence type="ECO:0000256" key="4">
    <source>
        <dbReference type="ARBA" id="ARBA00012622"/>
    </source>
</evidence>
<evidence type="ECO:0000256" key="13">
    <source>
        <dbReference type="ARBA" id="ARBA00023157"/>
    </source>
</evidence>
<feature type="disulfide bond" description="Redox-active" evidence="17">
    <location>
        <begin position="170"/>
        <end position="172"/>
    </location>
</feature>
<evidence type="ECO:0000256" key="10">
    <source>
        <dbReference type="ARBA" id="ARBA00023002"/>
    </source>
</evidence>
<protein>
    <recommendedName>
        <fullName evidence="5 17">Epoxyqueuosine reductase QueH</fullName>
        <ecNumber evidence="4 17">1.17.99.6</ecNumber>
    </recommendedName>
    <alternativeName>
        <fullName evidence="15 17">Queuosine biosynthesis protein QueH</fullName>
    </alternativeName>
</protein>
<sequence>MKPKLLLHICCGPCSTEVIRRLKDDYEVVGFFYNPNVHPEAEYNKRLMGVQRISALWRVLVDVGHYDRGRFIEAVRGLEAEPEGGRRCSACYRLRLEETARRAAENGCTHLATTLTIAPMKKAAVINPIGKEVATRHGLTFVDEDWKKRDGFRQSIELSRDLGLYRQNYCGCGFSRR</sequence>
<evidence type="ECO:0000256" key="12">
    <source>
        <dbReference type="ARBA" id="ARBA00023014"/>
    </source>
</evidence>
<dbReference type="EMBL" id="VGIR01000017">
    <property type="protein sequence ID" value="MBM3331053.1"/>
    <property type="molecule type" value="Genomic_DNA"/>
</dbReference>
<evidence type="ECO:0000256" key="6">
    <source>
        <dbReference type="ARBA" id="ARBA00022485"/>
    </source>
</evidence>
<comment type="pathway">
    <text evidence="2 17">tRNA modification; tRNA-queuosine biosynthesis.</text>
</comment>
<dbReference type="HAMAP" id="MF_02089">
    <property type="entry name" value="QueH"/>
    <property type="match status" value="1"/>
</dbReference>
<comment type="caution">
    <text evidence="18">The sequence shown here is derived from an EMBL/GenBank/DDBJ whole genome shotgun (WGS) entry which is preliminary data.</text>
</comment>
<dbReference type="Proteomes" id="UP000779900">
    <property type="component" value="Unassembled WGS sequence"/>
</dbReference>
<dbReference type="InterPro" id="IPR003828">
    <property type="entry name" value="QueH"/>
</dbReference>
<keyword evidence="10 17" id="KW-0560">Oxidoreductase</keyword>
<dbReference type="GO" id="GO:0046872">
    <property type="term" value="F:metal ion binding"/>
    <property type="evidence" value="ECO:0007669"/>
    <property type="project" value="UniProtKB-KW"/>
</dbReference>
<keyword evidence="9 17" id="KW-0671">Queuosine biosynthesis</keyword>
<keyword evidence="7 17" id="KW-0819">tRNA processing</keyword>
<comment type="similarity">
    <text evidence="3 17">Belongs to the QueH family.</text>
</comment>
<evidence type="ECO:0000256" key="15">
    <source>
        <dbReference type="ARBA" id="ARBA00031446"/>
    </source>
</evidence>
<keyword evidence="8 17" id="KW-0479">Metal-binding</keyword>
<evidence type="ECO:0000256" key="14">
    <source>
        <dbReference type="ARBA" id="ARBA00023284"/>
    </source>
</evidence>
<reference evidence="18" key="1">
    <citation type="submission" date="2019-03" db="EMBL/GenBank/DDBJ databases">
        <title>Lake Tanganyika Metagenome-Assembled Genomes (MAGs).</title>
        <authorList>
            <person name="Tran P."/>
        </authorList>
    </citation>
    <scope>NUCLEOTIDE SEQUENCE</scope>
    <source>
        <strain evidence="18">K_DeepCast_150m_m2_040</strain>
    </source>
</reference>
<dbReference type="PANTHER" id="PTHR36701">
    <property type="entry name" value="EPOXYQUEUOSINE REDUCTASE QUEH"/>
    <property type="match status" value="1"/>
</dbReference>
<feature type="binding site" evidence="17">
    <location>
        <position position="11"/>
    </location>
    <ligand>
        <name>[4Fe-4S] cluster</name>
        <dbReference type="ChEBI" id="CHEBI:49883"/>
    </ligand>
</feature>
<dbReference type="GO" id="GO:0051539">
    <property type="term" value="F:4 iron, 4 sulfur cluster binding"/>
    <property type="evidence" value="ECO:0007669"/>
    <property type="project" value="UniProtKB-UniRule"/>
</dbReference>
<accession>A0A937XCT6</accession>
<feature type="binding site" evidence="17">
    <location>
        <position position="88"/>
    </location>
    <ligand>
        <name>[4Fe-4S] cluster</name>
        <dbReference type="ChEBI" id="CHEBI:49883"/>
    </ligand>
</feature>
<dbReference type="AlphaFoldDB" id="A0A937XCT6"/>
<evidence type="ECO:0000256" key="7">
    <source>
        <dbReference type="ARBA" id="ARBA00022694"/>
    </source>
</evidence>
<dbReference type="Pfam" id="PF02677">
    <property type="entry name" value="QueH"/>
    <property type="match status" value="1"/>
</dbReference>